<dbReference type="STRING" id="373668.SAMN05421786_102542"/>
<dbReference type="AlphaFoldDB" id="A0A1N7MFQ8"/>
<feature type="domain" description="PIN like" evidence="1">
    <location>
        <begin position="35"/>
        <end position="251"/>
    </location>
</feature>
<dbReference type="Proteomes" id="UP000186744">
    <property type="component" value="Unassembled WGS sequence"/>
</dbReference>
<name>A0A1N7MFQ8_9FLAO</name>
<evidence type="ECO:0000259" key="1">
    <source>
        <dbReference type="Pfam" id="PF18476"/>
    </source>
</evidence>
<accession>A0A1N7MFQ8</accession>
<keyword evidence="3" id="KW-1185">Reference proteome</keyword>
<reference evidence="3" key="1">
    <citation type="submission" date="2017-01" db="EMBL/GenBank/DDBJ databases">
        <authorList>
            <person name="Varghese N."/>
            <person name="Submissions S."/>
        </authorList>
    </citation>
    <scope>NUCLEOTIDE SEQUENCE [LARGE SCALE GENOMIC DNA]</scope>
    <source>
        <strain evidence="3">DSM 18017</strain>
    </source>
</reference>
<dbReference type="Pfam" id="PF18476">
    <property type="entry name" value="PIN_8"/>
    <property type="match status" value="1"/>
</dbReference>
<sequence>MANKDIFINNKLFPKASDIFSLSGSPVSLVKSKCLFVLDTNALVLPYTTSSESVDEIKKVYTQIIKEKRLFVPGQVAREFAKTRPEKLKELFSKLTRKRSKTQNLYDGKFPLLNGLPEYDELINQEKEIDKQIKEYKQKIGAIIEHVRNWSWDDPVSQVYKSLFKENVVVDIEINEAEIEAQLKFRYDHKIPPGFEDENKGDKGIGDLLIWYTILHLAEEYNKDVVFVSGDEKKDWFYQSEGQALYPRFELITEFRTKAPNKSFNIIKLSELLGLFGANDDVVKELEIEEQEQNLHEIVLNDIVNNHQTHSDIEQKVKMWLLENNAGSYVMSNESGFPDIILSDDDGKESGVEILYVTRLDSYLRKRLTRMLSSSVQHARLLAYKKLLIVVVTGPVVMMEGINEIITEMKSRYDSKDLEIEILFGYINKVDMFTRLI</sequence>
<dbReference type="OrthoDB" id="9182727at2"/>
<dbReference type="InterPro" id="IPR041578">
    <property type="entry name" value="PIN_8"/>
</dbReference>
<protein>
    <recommendedName>
        <fullName evidence="1">PIN like domain-containing protein</fullName>
    </recommendedName>
</protein>
<evidence type="ECO:0000313" key="3">
    <source>
        <dbReference type="Proteomes" id="UP000186744"/>
    </source>
</evidence>
<gene>
    <name evidence="2" type="ORF">SAMN05421786_102542</name>
</gene>
<evidence type="ECO:0000313" key="2">
    <source>
        <dbReference type="EMBL" id="SIS84789.1"/>
    </source>
</evidence>
<proteinExistence type="predicted"/>
<dbReference type="RefSeq" id="WP_076551607.1">
    <property type="nucleotide sequence ID" value="NZ_FTOL01000002.1"/>
</dbReference>
<dbReference type="EMBL" id="FTOL01000002">
    <property type="protein sequence ID" value="SIS84789.1"/>
    <property type="molecule type" value="Genomic_DNA"/>
</dbReference>
<organism evidence="2 3">
    <name type="scientific">Chryseobacterium ureilyticum</name>
    <dbReference type="NCBI Taxonomy" id="373668"/>
    <lineage>
        <taxon>Bacteria</taxon>
        <taxon>Pseudomonadati</taxon>
        <taxon>Bacteroidota</taxon>
        <taxon>Flavobacteriia</taxon>
        <taxon>Flavobacteriales</taxon>
        <taxon>Weeksellaceae</taxon>
        <taxon>Chryseobacterium group</taxon>
        <taxon>Chryseobacterium</taxon>
    </lineage>
</organism>